<reference evidence="2 3" key="1">
    <citation type="submission" date="2020-08" db="EMBL/GenBank/DDBJ databases">
        <title>A Genomic Blueprint of the Chicken Gut Microbiome.</title>
        <authorList>
            <person name="Gilroy R."/>
            <person name="Ravi A."/>
            <person name="Getino M."/>
            <person name="Pursley I."/>
            <person name="Horton D.L."/>
            <person name="Alikhan N.-F."/>
            <person name="Baker D."/>
            <person name="Gharbi K."/>
            <person name="Hall N."/>
            <person name="Watson M."/>
            <person name="Adriaenssens E.M."/>
            <person name="Foster-Nyarko E."/>
            <person name="Jarju S."/>
            <person name="Secka A."/>
            <person name="Antonio M."/>
            <person name="Oren A."/>
            <person name="Chaudhuri R."/>
            <person name="La Ragione R.M."/>
            <person name="Hildebrand F."/>
            <person name="Pallen M.J."/>
        </authorList>
    </citation>
    <scope>NUCLEOTIDE SEQUENCE [LARGE SCALE GENOMIC DNA]</scope>
    <source>
        <strain evidence="2 3">Sa2BUA9</strain>
    </source>
</reference>
<dbReference type="EMBL" id="JACSQO010000004">
    <property type="protein sequence ID" value="MBD7944410.1"/>
    <property type="molecule type" value="Genomic_DNA"/>
</dbReference>
<sequence>MTVVCHNWEILKKQTIRREVKHCKMCGKNSLFTDTNIRRHNSNGKHIYRFAIYKCEKNHTWNKKLDIYKTFRRHERVHGREPVNKESTLTELPVNLYMEKLISEVHVTIKSVEGVYRIDFLLSQQIPDWSRTAVVDKIRNGFILVNGLSIKPSAKVMPYDTIMIKLL</sequence>
<dbReference type="PROSITE" id="PS50889">
    <property type="entry name" value="S4"/>
    <property type="match status" value="1"/>
</dbReference>
<accession>A0ABR8R9I5</accession>
<comment type="caution">
    <text evidence="2">The sequence shown here is derived from an EMBL/GenBank/DDBJ whole genome shotgun (WGS) entry which is preliminary data.</text>
</comment>
<name>A0ABR8R9I5_9BACI</name>
<dbReference type="Gene3D" id="3.10.290.10">
    <property type="entry name" value="RNA-binding S4 domain"/>
    <property type="match status" value="1"/>
</dbReference>
<evidence type="ECO:0000313" key="2">
    <source>
        <dbReference type="EMBL" id="MBD7944410.1"/>
    </source>
</evidence>
<organism evidence="2 3">
    <name type="scientific">Psychrobacillus faecigallinarum</name>
    <dbReference type="NCBI Taxonomy" id="2762235"/>
    <lineage>
        <taxon>Bacteria</taxon>
        <taxon>Bacillati</taxon>
        <taxon>Bacillota</taxon>
        <taxon>Bacilli</taxon>
        <taxon>Bacillales</taxon>
        <taxon>Bacillaceae</taxon>
        <taxon>Psychrobacillus</taxon>
    </lineage>
</organism>
<dbReference type="Proteomes" id="UP000640786">
    <property type="component" value="Unassembled WGS sequence"/>
</dbReference>
<protein>
    <submittedName>
        <fullName evidence="2">Cytoplasmic protein</fullName>
    </submittedName>
</protein>
<dbReference type="RefSeq" id="WP_191697087.1">
    <property type="nucleotide sequence ID" value="NZ_JACSQO010000004.1"/>
</dbReference>
<evidence type="ECO:0000256" key="1">
    <source>
        <dbReference type="PROSITE-ProRule" id="PRU00182"/>
    </source>
</evidence>
<dbReference type="InterPro" id="IPR036986">
    <property type="entry name" value="S4_RNA-bd_sf"/>
</dbReference>
<keyword evidence="3" id="KW-1185">Reference proteome</keyword>
<proteinExistence type="predicted"/>
<evidence type="ECO:0000313" key="3">
    <source>
        <dbReference type="Proteomes" id="UP000640786"/>
    </source>
</evidence>
<keyword evidence="1" id="KW-0694">RNA-binding</keyword>
<dbReference type="SUPFAM" id="SSF55174">
    <property type="entry name" value="Alpha-L RNA-binding motif"/>
    <property type="match status" value="1"/>
</dbReference>
<dbReference type="CDD" id="cd00165">
    <property type="entry name" value="S4"/>
    <property type="match status" value="1"/>
</dbReference>
<gene>
    <name evidence="2" type="ORF">H9650_09815</name>
</gene>